<keyword evidence="1" id="KW-0812">Transmembrane</keyword>
<keyword evidence="1" id="KW-0472">Membrane</keyword>
<dbReference type="Proteomes" id="UP000885759">
    <property type="component" value="Unassembled WGS sequence"/>
</dbReference>
<dbReference type="InterPro" id="IPR012538">
    <property type="entry name" value="Cyt_c_oxidase_su2a"/>
</dbReference>
<name>A0A7C4ZGS0_9DEIN</name>
<dbReference type="Pfam" id="PF08113">
    <property type="entry name" value="CoxIIa"/>
    <property type="match status" value="1"/>
</dbReference>
<dbReference type="AlphaFoldDB" id="A0A7C4ZGS0"/>
<feature type="transmembrane region" description="Helical" evidence="1">
    <location>
        <begin position="12"/>
        <end position="33"/>
    </location>
</feature>
<dbReference type="EMBL" id="DRPZ01000186">
    <property type="protein sequence ID" value="HGY09778.1"/>
    <property type="molecule type" value="Genomic_DNA"/>
</dbReference>
<organism evidence="2">
    <name type="scientific">Oceanithermus profundus</name>
    <dbReference type="NCBI Taxonomy" id="187137"/>
    <lineage>
        <taxon>Bacteria</taxon>
        <taxon>Thermotogati</taxon>
        <taxon>Deinococcota</taxon>
        <taxon>Deinococci</taxon>
        <taxon>Thermales</taxon>
        <taxon>Thermaceae</taxon>
        <taxon>Oceanithermus</taxon>
    </lineage>
</organism>
<evidence type="ECO:0000313" key="2">
    <source>
        <dbReference type="EMBL" id="HGY09778.1"/>
    </source>
</evidence>
<comment type="caution">
    <text evidence="2">The sequence shown here is derived from an EMBL/GenBank/DDBJ whole genome shotgun (WGS) entry which is preliminary data.</text>
</comment>
<dbReference type="InterPro" id="IPR036246">
    <property type="entry name" value="Cyt_c_oxidase_su2a_ba3"/>
</dbReference>
<reference evidence="2" key="1">
    <citation type="journal article" date="2020" name="mSystems">
        <title>Genome- and Community-Level Interaction Insights into Carbon Utilization and Element Cycling Functions of Hydrothermarchaeota in Hydrothermal Sediment.</title>
        <authorList>
            <person name="Zhou Z."/>
            <person name="Liu Y."/>
            <person name="Xu W."/>
            <person name="Pan J."/>
            <person name="Luo Z.H."/>
            <person name="Li M."/>
        </authorList>
    </citation>
    <scope>NUCLEOTIDE SEQUENCE [LARGE SCALE GENOMIC DNA]</scope>
    <source>
        <strain evidence="2">HyVt-570</strain>
    </source>
</reference>
<evidence type="ECO:0000256" key="1">
    <source>
        <dbReference type="SAM" id="Phobius"/>
    </source>
</evidence>
<sequence>MSNEERPTGTMFVIGVLVATILVFWGSVFYLFIQRG</sequence>
<accession>A0A7C4ZGS0</accession>
<dbReference type="SUPFAM" id="SSF81473">
    <property type="entry name" value="Bacterial ba3 type cytochrome c oxidase subunit IIa"/>
    <property type="match status" value="1"/>
</dbReference>
<keyword evidence="1" id="KW-1133">Transmembrane helix</keyword>
<protein>
    <submittedName>
        <fullName evidence="2">Cytochrome c oxidase subunit 2A</fullName>
    </submittedName>
</protein>
<gene>
    <name evidence="2" type="ORF">ENK37_06990</name>
</gene>
<proteinExistence type="predicted"/>